<dbReference type="EMBL" id="CAJJDM010000054">
    <property type="protein sequence ID" value="CAD8075109.1"/>
    <property type="molecule type" value="Genomic_DNA"/>
</dbReference>
<dbReference type="PANTHER" id="PTHR12308">
    <property type="entry name" value="ANOCTAMIN"/>
    <property type="match status" value="1"/>
</dbReference>
<evidence type="ECO:0000256" key="3">
    <source>
        <dbReference type="ARBA" id="ARBA00022989"/>
    </source>
</evidence>
<feature type="transmembrane region" description="Helical" evidence="5">
    <location>
        <begin position="959"/>
        <end position="979"/>
    </location>
</feature>
<dbReference type="GO" id="GO:0016020">
    <property type="term" value="C:membrane"/>
    <property type="evidence" value="ECO:0007669"/>
    <property type="project" value="UniProtKB-SubCell"/>
</dbReference>
<dbReference type="InterPro" id="IPR007632">
    <property type="entry name" value="Anoctamin"/>
</dbReference>
<feature type="transmembrane region" description="Helical" evidence="5">
    <location>
        <begin position="704"/>
        <end position="728"/>
    </location>
</feature>
<accession>A0A8S1M5Q6</accession>
<feature type="transmembrane region" description="Helical" evidence="5">
    <location>
        <begin position="591"/>
        <end position="621"/>
    </location>
</feature>
<evidence type="ECO:0000256" key="4">
    <source>
        <dbReference type="ARBA" id="ARBA00023136"/>
    </source>
</evidence>
<proteinExistence type="predicted"/>
<dbReference type="PANTHER" id="PTHR12308:SF73">
    <property type="entry name" value="ANOCTAMIN"/>
    <property type="match status" value="1"/>
</dbReference>
<keyword evidence="3 5" id="KW-1133">Transmembrane helix</keyword>
<evidence type="ECO:0000259" key="6">
    <source>
        <dbReference type="Pfam" id="PF04547"/>
    </source>
</evidence>
<dbReference type="OMA" id="FFTIMIV"/>
<feature type="transmembrane region" description="Helical" evidence="5">
    <location>
        <begin position="740"/>
        <end position="762"/>
    </location>
</feature>
<gene>
    <name evidence="7" type="ORF">PPRIM_AZ9-3.1.T0540038</name>
</gene>
<protein>
    <recommendedName>
        <fullName evidence="6">Anoctamin transmembrane domain-containing protein</fullName>
    </recommendedName>
</protein>
<dbReference type="Pfam" id="PF04547">
    <property type="entry name" value="Anoctamin"/>
    <property type="match status" value="1"/>
</dbReference>
<feature type="transmembrane region" description="Helical" evidence="5">
    <location>
        <begin position="991"/>
        <end position="1011"/>
    </location>
</feature>
<feature type="transmembrane region" description="Helical" evidence="5">
    <location>
        <begin position="830"/>
        <end position="853"/>
    </location>
</feature>
<feature type="transmembrane region" description="Helical" evidence="5">
    <location>
        <begin position="915"/>
        <end position="938"/>
    </location>
</feature>
<comment type="subcellular location">
    <subcellularLocation>
        <location evidence="1">Membrane</location>
        <topology evidence="1">Multi-pass membrane protein</topology>
    </subcellularLocation>
</comment>
<evidence type="ECO:0000313" key="7">
    <source>
        <dbReference type="EMBL" id="CAD8075109.1"/>
    </source>
</evidence>
<evidence type="ECO:0000256" key="5">
    <source>
        <dbReference type="SAM" id="Phobius"/>
    </source>
</evidence>
<dbReference type="AlphaFoldDB" id="A0A8S1M5Q6"/>
<feature type="transmembrane region" description="Helical" evidence="5">
    <location>
        <begin position="633"/>
        <end position="652"/>
    </location>
</feature>
<keyword evidence="8" id="KW-1185">Reference proteome</keyword>
<reference evidence="7" key="1">
    <citation type="submission" date="2021-01" db="EMBL/GenBank/DDBJ databases">
        <authorList>
            <consortium name="Genoscope - CEA"/>
            <person name="William W."/>
        </authorList>
    </citation>
    <scope>NUCLEOTIDE SEQUENCE</scope>
</reference>
<comment type="caution">
    <text evidence="7">The sequence shown here is derived from an EMBL/GenBank/DDBJ whole genome shotgun (WGS) entry which is preliminary data.</text>
</comment>
<keyword evidence="2 5" id="KW-0812">Transmembrane</keyword>
<organism evidence="7 8">
    <name type="scientific">Paramecium primaurelia</name>
    <dbReference type="NCBI Taxonomy" id="5886"/>
    <lineage>
        <taxon>Eukaryota</taxon>
        <taxon>Sar</taxon>
        <taxon>Alveolata</taxon>
        <taxon>Ciliophora</taxon>
        <taxon>Intramacronucleata</taxon>
        <taxon>Oligohymenophorea</taxon>
        <taxon>Peniculida</taxon>
        <taxon>Parameciidae</taxon>
        <taxon>Paramecium</taxon>
    </lineage>
</organism>
<name>A0A8S1M5Q6_PARPR</name>
<feature type="domain" description="Anoctamin transmembrane" evidence="6">
    <location>
        <begin position="583"/>
        <end position="1033"/>
    </location>
</feature>
<dbReference type="Proteomes" id="UP000688137">
    <property type="component" value="Unassembled WGS sequence"/>
</dbReference>
<dbReference type="InterPro" id="IPR049452">
    <property type="entry name" value="Anoctamin_TM"/>
</dbReference>
<evidence type="ECO:0000313" key="8">
    <source>
        <dbReference type="Proteomes" id="UP000688137"/>
    </source>
</evidence>
<evidence type="ECO:0000256" key="2">
    <source>
        <dbReference type="ARBA" id="ARBA00022692"/>
    </source>
</evidence>
<evidence type="ECO:0000256" key="1">
    <source>
        <dbReference type="ARBA" id="ARBA00004141"/>
    </source>
</evidence>
<keyword evidence="4 5" id="KW-0472">Membrane</keyword>
<dbReference type="GO" id="GO:0005254">
    <property type="term" value="F:chloride channel activity"/>
    <property type="evidence" value="ECO:0007669"/>
    <property type="project" value="TreeGrafter"/>
</dbReference>
<sequence>MIAYSKSKREKLKEKIRILQYPEQFKSQIHHNYIVLDEKYLNLGDYVLVFDNPDHEDYKYKDNCIQFQDVLRDFDKCFDVDTSFESPDEELLRMAFLNVFNRLKQPPPEYKEIERGFQSSTQNKQKLFIVNEFGTQVRIKPDETRQMGMGGFLKYNPQTNHWERTGEKVSDVATLFRILLLYKLSIHAGFFIRQFLSLDGTKIYAVLFQELRNLIIEAQRTYLKKRVSIAFCDILSLEPVDDAFRPLRFNKVIRSKLIGSDIIFETHQKEIRKLLKIIDYNKLARECNQYPYEISGEIQQQRKLTTDILNAYVFYLEYVAIELTKVRKKYKENDFAQILTSQELKELVADLKEQSFKSKSTKFYVRDQSKGNWKDTNKRKIKVFLKRKMALEIEQILQQAKHQTDKLYGRKLLSIWDRLGMEPQGPYIEYFYPRKKQNYNKFIQQDSIWTYQIINEKGERSLFNKMERAKLNTSILKQLVNLEYLSSQDYIRDHLIPNSYFDLDGQKYKDEHYQPLKKAKQQKQDLFFSMKLIQTVKAKIQKFIQKDENDQQDKKKRIQTEGGLNGDNLLNLWGLLDVPVQHICSYYGERIALYFMFLQFFVQELLPISYFGILTFIVQLLYDVEALANKVSIIFFTIMIVFWSSTFQALWIRQEMQFQTMFGLEDVELNQIELIGFVGKPKRSIANDKLNDLQYSSKETWLKFFFNMILVAIFLVIEIIIIVALQLLSLYLEKNPDVPYIEFIELSVFIPALIWVFIGILLDNIYRPVAFFLTKWENHKYLSQFETSFIIKNLLFSTVNRLGQPFIIAFFYEETIGCVNENYCYSQLQIYMRVVFIIEFGKHILFGFIFPIIKQIYQRARYGLVSIVDFGESLQKKTPYYHFNKTIEAETQKESFTIDQVDGTIWEYLELNLQFALLANFGSPFPLIFITGLAMNYLELFLDKFKLIWLTKRPTPQTARTIGPFVYYMNLISYISIFINSGLLSYSNQDVFTEINSFTLFVILMISFFLFKFVTDIIYGNTDSSAELVRKRHQLIQKKLHVSVRGKNQISSKLPFPIAKIYGTLLPHQLKKQE</sequence>